<comment type="caution">
    <text evidence="3">The sequence shown here is derived from an EMBL/GenBank/DDBJ whole genome shotgun (WGS) entry which is preliminary data.</text>
</comment>
<accession>A0ABC8R2E3</accession>
<dbReference type="Proteomes" id="UP001642360">
    <property type="component" value="Unassembled WGS sequence"/>
</dbReference>
<feature type="region of interest" description="Disordered" evidence="2">
    <location>
        <begin position="38"/>
        <end position="150"/>
    </location>
</feature>
<dbReference type="PANTHER" id="PTHR31429:SF97">
    <property type="entry name" value="WRKY TRANSCRIPTION FACTOR 36-RELATED"/>
    <property type="match status" value="1"/>
</dbReference>
<evidence type="ECO:0000313" key="4">
    <source>
        <dbReference type="Proteomes" id="UP001642360"/>
    </source>
</evidence>
<sequence length="205" mass="23240">MGLESAKAEKREVKEENERLKMILSRIMKDYQSLKMHFHDNAQLQDPKKPADTVPVDQEDEEQELVSLSLGRFSSEPRKDEKKIHETSKIKEDGKHGHGGLELGLDCRFDPSPSELPKNLSTKSKSSESKEEEPTETWPPSKSLKTVRGEDDDVTFQSPLKKARVSVRALCDTPTVSIWFLSKMIYTLVLTVFCCGKITVSKVTF</sequence>
<evidence type="ECO:0000256" key="1">
    <source>
        <dbReference type="SAM" id="Coils"/>
    </source>
</evidence>
<dbReference type="AlphaFoldDB" id="A0ABC8R2E3"/>
<reference evidence="3 4" key="1">
    <citation type="submission" date="2024-02" db="EMBL/GenBank/DDBJ databases">
        <authorList>
            <person name="Vignale AGUSTIN F."/>
            <person name="Sosa J E."/>
            <person name="Modenutti C."/>
        </authorList>
    </citation>
    <scope>NUCLEOTIDE SEQUENCE [LARGE SCALE GENOMIC DNA]</scope>
</reference>
<gene>
    <name evidence="3" type="ORF">ILEXP_LOCUS4114</name>
</gene>
<dbReference type="PANTHER" id="PTHR31429">
    <property type="entry name" value="WRKY TRANSCRIPTION FACTOR 36-RELATED"/>
    <property type="match status" value="1"/>
</dbReference>
<feature type="compositionally biased region" description="Basic and acidic residues" evidence="2">
    <location>
        <begin position="75"/>
        <end position="96"/>
    </location>
</feature>
<dbReference type="InterPro" id="IPR044810">
    <property type="entry name" value="WRKY_plant"/>
</dbReference>
<proteinExistence type="predicted"/>
<organism evidence="3 4">
    <name type="scientific">Ilex paraguariensis</name>
    <name type="common">yerba mate</name>
    <dbReference type="NCBI Taxonomy" id="185542"/>
    <lineage>
        <taxon>Eukaryota</taxon>
        <taxon>Viridiplantae</taxon>
        <taxon>Streptophyta</taxon>
        <taxon>Embryophyta</taxon>
        <taxon>Tracheophyta</taxon>
        <taxon>Spermatophyta</taxon>
        <taxon>Magnoliopsida</taxon>
        <taxon>eudicotyledons</taxon>
        <taxon>Gunneridae</taxon>
        <taxon>Pentapetalae</taxon>
        <taxon>asterids</taxon>
        <taxon>campanulids</taxon>
        <taxon>Aquifoliales</taxon>
        <taxon>Aquifoliaceae</taxon>
        <taxon>Ilex</taxon>
    </lineage>
</organism>
<keyword evidence="4" id="KW-1185">Reference proteome</keyword>
<name>A0ABC8R2E3_9AQUA</name>
<feature type="coiled-coil region" evidence="1">
    <location>
        <begin position="3"/>
        <end position="30"/>
    </location>
</feature>
<keyword evidence="1" id="KW-0175">Coiled coil</keyword>
<dbReference type="EMBL" id="CAUOFW020000803">
    <property type="protein sequence ID" value="CAK9137094.1"/>
    <property type="molecule type" value="Genomic_DNA"/>
</dbReference>
<protein>
    <submittedName>
        <fullName evidence="3">Uncharacterized protein</fullName>
    </submittedName>
</protein>
<evidence type="ECO:0000313" key="3">
    <source>
        <dbReference type="EMBL" id="CAK9137094.1"/>
    </source>
</evidence>
<evidence type="ECO:0000256" key="2">
    <source>
        <dbReference type="SAM" id="MobiDB-lite"/>
    </source>
</evidence>